<feature type="compositionally biased region" description="Low complexity" evidence="1">
    <location>
        <begin position="146"/>
        <end position="175"/>
    </location>
</feature>
<feature type="region of interest" description="Disordered" evidence="1">
    <location>
        <begin position="137"/>
        <end position="193"/>
    </location>
</feature>
<dbReference type="STRING" id="39692.BST38_12390"/>
<gene>
    <name evidence="3" type="ORF">MPP7335_03940</name>
</gene>
<proteinExistence type="predicted"/>
<feature type="signal peptide" evidence="2">
    <location>
        <begin position="1"/>
        <end position="28"/>
    </location>
</feature>
<keyword evidence="4" id="KW-1185">Reference proteome</keyword>
<feature type="chain" id="PRO_5039279567" evidence="2">
    <location>
        <begin position="29"/>
        <end position="193"/>
    </location>
</feature>
<keyword evidence="3" id="KW-0808">Transferase</keyword>
<dbReference type="Proteomes" id="UP000252008">
    <property type="component" value="Unassembled WGS sequence"/>
</dbReference>
<dbReference type="RefSeq" id="WP_083143744.1">
    <property type="nucleotide sequence ID" value="NZ_MVID01000009.1"/>
</dbReference>
<dbReference type="EMBL" id="UEGS01000001">
    <property type="protein sequence ID" value="SRX82180.1"/>
    <property type="molecule type" value="Genomic_DNA"/>
</dbReference>
<dbReference type="AlphaFoldDB" id="A0A375YM14"/>
<evidence type="ECO:0000313" key="4">
    <source>
        <dbReference type="Proteomes" id="UP000252008"/>
    </source>
</evidence>
<organism evidence="3 4">
    <name type="scientific">Mycolicibacterium parafortuitum</name>
    <name type="common">Mycobacterium parafortuitum</name>
    <dbReference type="NCBI Taxonomy" id="39692"/>
    <lineage>
        <taxon>Bacteria</taxon>
        <taxon>Bacillati</taxon>
        <taxon>Actinomycetota</taxon>
        <taxon>Actinomycetes</taxon>
        <taxon>Mycobacteriales</taxon>
        <taxon>Mycobacteriaceae</taxon>
        <taxon>Mycolicibacterium</taxon>
    </lineage>
</organism>
<accession>A0A375YM14</accession>
<keyword evidence="3" id="KW-0418">Kinase</keyword>
<evidence type="ECO:0000256" key="1">
    <source>
        <dbReference type="SAM" id="MobiDB-lite"/>
    </source>
</evidence>
<dbReference type="GO" id="GO:0016301">
    <property type="term" value="F:kinase activity"/>
    <property type="evidence" value="ECO:0007669"/>
    <property type="project" value="UniProtKB-KW"/>
</dbReference>
<evidence type="ECO:0000256" key="2">
    <source>
        <dbReference type="SAM" id="SignalP"/>
    </source>
</evidence>
<sequence>MFPIRAISRAAALAGAGALTAMPLVLLAAPQASSAPAYDSRGYVDSTARCTGDSTVVVFGSTASSRVAICQDGDGRYQYRGVRVRDGARLIVPASKSSDGAFTATTDGVEYRVTSKTLVISVGEKVIRDEAMLDFHRAGSDGTGSGSAETTSTQTPSTQTPTTQPSAPTTSSAPSTPLPPPLPAEVGGGEDGG</sequence>
<evidence type="ECO:0000313" key="3">
    <source>
        <dbReference type="EMBL" id="SRX82180.1"/>
    </source>
</evidence>
<reference evidence="3 4" key="1">
    <citation type="submission" date="2018-05" db="EMBL/GenBank/DDBJ databases">
        <authorList>
            <consortium name="IHU Genomes"/>
        </authorList>
    </citation>
    <scope>NUCLEOTIDE SEQUENCE [LARGE SCALE GENOMIC DNA]</scope>
    <source>
        <strain evidence="3 4">P7335</strain>
    </source>
</reference>
<protein>
    <submittedName>
        <fullName evidence="3">Protein kinase [Rhodococcus jostii RHA1]</fullName>
    </submittedName>
</protein>
<name>A0A375YM14_MYCPF</name>
<keyword evidence="2" id="KW-0732">Signal</keyword>